<accession>A0A4U1BDI5</accession>
<keyword evidence="4" id="KW-1185">Reference proteome</keyword>
<dbReference type="InterPro" id="IPR011004">
    <property type="entry name" value="Trimer_LpxA-like_sf"/>
</dbReference>
<dbReference type="InterPro" id="IPR005835">
    <property type="entry name" value="NTP_transferase_dom"/>
</dbReference>
<dbReference type="Pfam" id="PF00132">
    <property type="entry name" value="Hexapep"/>
    <property type="match status" value="1"/>
</dbReference>
<comment type="caution">
    <text evidence="3">The sequence shown here is derived from an EMBL/GenBank/DDBJ whole genome shotgun (WGS) entry which is preliminary data.</text>
</comment>
<dbReference type="Gene3D" id="3.90.550.10">
    <property type="entry name" value="Spore Coat Polysaccharide Biosynthesis Protein SpsA, Chain A"/>
    <property type="match status" value="1"/>
</dbReference>
<evidence type="ECO:0000313" key="3">
    <source>
        <dbReference type="EMBL" id="TKB48651.1"/>
    </source>
</evidence>
<dbReference type="OrthoDB" id="9788272at2"/>
<evidence type="ECO:0000259" key="2">
    <source>
        <dbReference type="Pfam" id="PF00483"/>
    </source>
</evidence>
<feature type="region of interest" description="Disordered" evidence="1">
    <location>
        <begin position="363"/>
        <end position="385"/>
    </location>
</feature>
<dbReference type="AlphaFoldDB" id="A0A4U1BDI5"/>
<sequence length="385" mass="42432">MRGMILGAGKGTRVRPITEQIPKPMIPILRRPVMESIIHHFKRHGIDEIVVNTCHLAPVIEEYFRDGNQFGVDLCYSYEGVKEGDTLVGRALGSAGGMRQVQQTSGFFDDTFVVVCGDAWIDLDLTQAIAWHRSKGGLATIITKRMPQEILNRYGVVETDERGRVRAFQEKPPAGTAVSDMVNTGIYIFEPEIFNYIPSSGEYDIGSQLFPDLVRRGIPFYATAMEFQWIDVGRLSDIWQVTCSILNGEVVGYPIPGRQVAPGIHIGINCVVDLEMLDIQGPVVIGNGCRIETGAKLRGPLVIGHNCVIERGAVLSNACLDDYTHVSGIAAVADRMIYKHHCIDHQGQHCTLGEIGAEGLVRDSRAPAETTPKEIRKRPDFKAGH</sequence>
<dbReference type="InterPro" id="IPR029044">
    <property type="entry name" value="Nucleotide-diphossugar_trans"/>
</dbReference>
<dbReference type="InterPro" id="IPR050486">
    <property type="entry name" value="Mannose-1P_guanyltransferase"/>
</dbReference>
<dbReference type="CDD" id="cd04181">
    <property type="entry name" value="NTP_transferase"/>
    <property type="match status" value="1"/>
</dbReference>
<evidence type="ECO:0000256" key="1">
    <source>
        <dbReference type="SAM" id="MobiDB-lite"/>
    </source>
</evidence>
<dbReference type="Proteomes" id="UP000305674">
    <property type="component" value="Unassembled WGS sequence"/>
</dbReference>
<dbReference type="Gene3D" id="2.160.10.10">
    <property type="entry name" value="Hexapeptide repeat proteins"/>
    <property type="match status" value="1"/>
</dbReference>
<feature type="domain" description="Nucleotidyl transferase" evidence="2">
    <location>
        <begin position="3"/>
        <end position="246"/>
    </location>
</feature>
<organism evidence="3 4">
    <name type="scientific">Ferrimonas sediminicola</name>
    <dbReference type="NCBI Taxonomy" id="2569538"/>
    <lineage>
        <taxon>Bacteria</taxon>
        <taxon>Pseudomonadati</taxon>
        <taxon>Pseudomonadota</taxon>
        <taxon>Gammaproteobacteria</taxon>
        <taxon>Alteromonadales</taxon>
        <taxon>Ferrimonadaceae</taxon>
        <taxon>Ferrimonas</taxon>
    </lineage>
</organism>
<proteinExistence type="predicted"/>
<dbReference type="Pfam" id="PF00483">
    <property type="entry name" value="NTP_transferase"/>
    <property type="match status" value="1"/>
</dbReference>
<gene>
    <name evidence="3" type="ORF">FCL40_10865</name>
</gene>
<dbReference type="SUPFAM" id="SSF53448">
    <property type="entry name" value="Nucleotide-diphospho-sugar transferases"/>
    <property type="match status" value="1"/>
</dbReference>
<protein>
    <submittedName>
        <fullName evidence="3">NDP-sugar synthase</fullName>
    </submittedName>
</protein>
<evidence type="ECO:0000313" key="4">
    <source>
        <dbReference type="Proteomes" id="UP000305674"/>
    </source>
</evidence>
<dbReference type="SUPFAM" id="SSF51161">
    <property type="entry name" value="Trimeric LpxA-like enzymes"/>
    <property type="match status" value="1"/>
</dbReference>
<name>A0A4U1BDI5_9GAMM</name>
<dbReference type="InterPro" id="IPR001451">
    <property type="entry name" value="Hexapep"/>
</dbReference>
<dbReference type="PANTHER" id="PTHR22572">
    <property type="entry name" value="SUGAR-1-PHOSPHATE GUANYL TRANSFERASE"/>
    <property type="match status" value="1"/>
</dbReference>
<dbReference type="EMBL" id="SWCI01000006">
    <property type="protein sequence ID" value="TKB48651.1"/>
    <property type="molecule type" value="Genomic_DNA"/>
</dbReference>
<reference evidence="3 4" key="1">
    <citation type="submission" date="2019-04" db="EMBL/GenBank/DDBJ databases">
        <authorList>
            <person name="Hwang J.C."/>
        </authorList>
    </citation>
    <scope>NUCLEOTIDE SEQUENCE [LARGE SCALE GENOMIC DNA]</scope>
    <source>
        <strain evidence="3 4">IMCC35001</strain>
    </source>
</reference>